<dbReference type="CDD" id="cd16917">
    <property type="entry name" value="HATPase_UhpB-NarQ-NarX-like"/>
    <property type="match status" value="1"/>
</dbReference>
<name>A0A2S4JGW1_9SPIO</name>
<sequence length="442" mass="48182">MTLMMAPSRFPWLPPEGGFLQPPRCIPWTFCALFFSGWGIVMVVFQVPPVQGTLAPVLPSGFWQDLFLLGVLAGGVLLILLVGYSPVLLGLGVFFLWLQALYLGFSLSSPGLAPLLQLLGAAVLLSMPKSTQVGGALMLLVTGTFVYAPVPIEATYHYRVGGLGLSGRILQAGPALALHVVARLSVKRELTLEREREKNRQLERTVGILSKANVGFQQYAQNLEVRSRDEERKRITRDLHDTIGYMISAITVMIDAALGFLPDSPGACAGVLEKARNHVDTTHQEARTALHALHSLEGAVAYGVKNIHEIARSFEAATGVKVSVFFSNAARSYGGVIDATLYRFVQEALVNAFRHGKARNIEVALWHHPGELEVYVRDDGTGSDCLEEGIGFLGMRERLSQVRGHLTYETLKSGFRVAARIPLEMEPALAGPEETISQGRAQ</sequence>
<feature type="transmembrane region" description="Helical" evidence="9">
    <location>
        <begin position="66"/>
        <end position="97"/>
    </location>
</feature>
<dbReference type="Proteomes" id="UP000237350">
    <property type="component" value="Unassembled WGS sequence"/>
</dbReference>
<keyword evidence="9" id="KW-0812">Transmembrane</keyword>
<dbReference type="InterPro" id="IPR036890">
    <property type="entry name" value="HATPase_C_sf"/>
</dbReference>
<evidence type="ECO:0000256" key="2">
    <source>
        <dbReference type="ARBA" id="ARBA00012438"/>
    </source>
</evidence>
<gene>
    <name evidence="12" type="ORF">AU468_12135</name>
</gene>
<reference evidence="13" key="1">
    <citation type="submission" date="2015-12" db="EMBL/GenBank/DDBJ databases">
        <authorList>
            <person name="Lodha T.D."/>
            <person name="Chintalapati S."/>
            <person name="Chintalapati V.R."/>
            <person name="Sravanthi T."/>
        </authorList>
    </citation>
    <scope>NUCLEOTIDE SEQUENCE [LARGE SCALE GENOMIC DNA]</scope>
    <source>
        <strain evidence="13">JC133</strain>
    </source>
</reference>
<organism evidence="12 13">
    <name type="scientific">Alkalispirochaeta sphaeroplastigenens</name>
    <dbReference type="NCBI Taxonomy" id="1187066"/>
    <lineage>
        <taxon>Bacteria</taxon>
        <taxon>Pseudomonadati</taxon>
        <taxon>Spirochaetota</taxon>
        <taxon>Spirochaetia</taxon>
        <taxon>Spirochaetales</taxon>
        <taxon>Spirochaetaceae</taxon>
        <taxon>Alkalispirochaeta</taxon>
    </lineage>
</organism>
<evidence type="ECO:0000313" key="12">
    <source>
        <dbReference type="EMBL" id="POQ98782.1"/>
    </source>
</evidence>
<dbReference type="PANTHER" id="PTHR24421:SF10">
    <property type="entry name" value="NITRATE_NITRITE SENSOR PROTEIN NARQ"/>
    <property type="match status" value="1"/>
</dbReference>
<feature type="domain" description="Signal transduction histidine kinase subgroup 3 dimerisation and phosphoacceptor" evidence="11">
    <location>
        <begin position="231"/>
        <end position="295"/>
    </location>
</feature>
<feature type="domain" description="Histidine kinase/HSP90-like ATPase" evidence="10">
    <location>
        <begin position="340"/>
        <end position="424"/>
    </location>
</feature>
<dbReference type="Gene3D" id="1.20.5.1930">
    <property type="match status" value="1"/>
</dbReference>
<dbReference type="SUPFAM" id="SSF55874">
    <property type="entry name" value="ATPase domain of HSP90 chaperone/DNA topoisomerase II/histidine kinase"/>
    <property type="match status" value="1"/>
</dbReference>
<comment type="caution">
    <text evidence="12">The sequence shown here is derived from an EMBL/GenBank/DDBJ whole genome shotgun (WGS) entry which is preliminary data.</text>
</comment>
<dbReference type="InterPro" id="IPR003594">
    <property type="entry name" value="HATPase_dom"/>
</dbReference>
<feature type="transmembrane region" description="Helical" evidence="9">
    <location>
        <begin position="132"/>
        <end position="149"/>
    </location>
</feature>
<dbReference type="GO" id="GO:0000155">
    <property type="term" value="F:phosphorelay sensor kinase activity"/>
    <property type="evidence" value="ECO:0007669"/>
    <property type="project" value="InterPro"/>
</dbReference>
<evidence type="ECO:0000313" key="13">
    <source>
        <dbReference type="Proteomes" id="UP000237350"/>
    </source>
</evidence>
<comment type="catalytic activity">
    <reaction evidence="1">
        <text>ATP + protein L-histidine = ADP + protein N-phospho-L-histidine.</text>
        <dbReference type="EC" id="2.7.13.3"/>
    </reaction>
</comment>
<keyword evidence="9" id="KW-1133">Transmembrane helix</keyword>
<evidence type="ECO:0000256" key="9">
    <source>
        <dbReference type="SAM" id="Phobius"/>
    </source>
</evidence>
<dbReference type="InterPro" id="IPR050482">
    <property type="entry name" value="Sensor_HK_TwoCompSys"/>
</dbReference>
<dbReference type="EMBL" id="LPWH01000117">
    <property type="protein sequence ID" value="POQ98782.1"/>
    <property type="molecule type" value="Genomic_DNA"/>
</dbReference>
<dbReference type="Gene3D" id="3.30.565.10">
    <property type="entry name" value="Histidine kinase-like ATPase, C-terminal domain"/>
    <property type="match status" value="1"/>
</dbReference>
<protein>
    <recommendedName>
        <fullName evidence="2">histidine kinase</fullName>
        <ecNumber evidence="2">2.7.13.3</ecNumber>
    </recommendedName>
</protein>
<dbReference type="AlphaFoldDB" id="A0A2S4JGW1"/>
<evidence type="ECO:0000256" key="1">
    <source>
        <dbReference type="ARBA" id="ARBA00000085"/>
    </source>
</evidence>
<evidence type="ECO:0000256" key="8">
    <source>
        <dbReference type="ARBA" id="ARBA00023012"/>
    </source>
</evidence>
<feature type="transmembrane region" description="Helical" evidence="9">
    <location>
        <begin position="242"/>
        <end position="261"/>
    </location>
</feature>
<keyword evidence="13" id="KW-1185">Reference proteome</keyword>
<keyword evidence="9" id="KW-0472">Membrane</keyword>
<keyword evidence="3" id="KW-0597">Phosphoprotein</keyword>
<keyword evidence="8" id="KW-0902">Two-component regulatory system</keyword>
<dbReference type="EC" id="2.7.13.3" evidence="2"/>
<keyword evidence="5" id="KW-0547">Nucleotide-binding</keyword>
<keyword evidence="4" id="KW-0808">Transferase</keyword>
<dbReference type="InterPro" id="IPR011712">
    <property type="entry name" value="Sig_transdc_His_kin_sub3_dim/P"/>
</dbReference>
<evidence type="ECO:0000256" key="3">
    <source>
        <dbReference type="ARBA" id="ARBA00022553"/>
    </source>
</evidence>
<keyword evidence="7" id="KW-0067">ATP-binding</keyword>
<dbReference type="GO" id="GO:0046983">
    <property type="term" value="F:protein dimerization activity"/>
    <property type="evidence" value="ECO:0007669"/>
    <property type="project" value="InterPro"/>
</dbReference>
<evidence type="ECO:0000256" key="7">
    <source>
        <dbReference type="ARBA" id="ARBA00022840"/>
    </source>
</evidence>
<dbReference type="GO" id="GO:0005524">
    <property type="term" value="F:ATP binding"/>
    <property type="evidence" value="ECO:0007669"/>
    <property type="project" value="UniProtKB-KW"/>
</dbReference>
<proteinExistence type="predicted"/>
<evidence type="ECO:0000256" key="6">
    <source>
        <dbReference type="ARBA" id="ARBA00022777"/>
    </source>
</evidence>
<dbReference type="GO" id="GO:0016020">
    <property type="term" value="C:membrane"/>
    <property type="evidence" value="ECO:0007669"/>
    <property type="project" value="InterPro"/>
</dbReference>
<accession>A0A2S4JGW1</accession>
<evidence type="ECO:0000259" key="10">
    <source>
        <dbReference type="Pfam" id="PF02518"/>
    </source>
</evidence>
<keyword evidence="6" id="KW-0418">Kinase</keyword>
<evidence type="ECO:0000256" key="5">
    <source>
        <dbReference type="ARBA" id="ARBA00022741"/>
    </source>
</evidence>
<dbReference type="Pfam" id="PF07730">
    <property type="entry name" value="HisKA_3"/>
    <property type="match status" value="1"/>
</dbReference>
<feature type="transmembrane region" description="Helical" evidence="9">
    <location>
        <begin position="26"/>
        <end position="45"/>
    </location>
</feature>
<dbReference type="PANTHER" id="PTHR24421">
    <property type="entry name" value="NITRATE/NITRITE SENSOR PROTEIN NARX-RELATED"/>
    <property type="match status" value="1"/>
</dbReference>
<dbReference type="Pfam" id="PF02518">
    <property type="entry name" value="HATPase_c"/>
    <property type="match status" value="1"/>
</dbReference>
<evidence type="ECO:0000256" key="4">
    <source>
        <dbReference type="ARBA" id="ARBA00022679"/>
    </source>
</evidence>
<evidence type="ECO:0000259" key="11">
    <source>
        <dbReference type="Pfam" id="PF07730"/>
    </source>
</evidence>